<evidence type="ECO:0000313" key="4">
    <source>
        <dbReference type="Proteomes" id="UP001289374"/>
    </source>
</evidence>
<feature type="domain" description="DYW" evidence="2">
    <location>
        <begin position="62"/>
        <end position="109"/>
    </location>
</feature>
<keyword evidence="4" id="KW-1185">Reference proteome</keyword>
<reference evidence="3" key="2">
    <citation type="journal article" date="2024" name="Plant">
        <title>Genomic evolution and insights into agronomic trait innovations of Sesamum species.</title>
        <authorList>
            <person name="Miao H."/>
            <person name="Wang L."/>
            <person name="Qu L."/>
            <person name="Liu H."/>
            <person name="Sun Y."/>
            <person name="Le M."/>
            <person name="Wang Q."/>
            <person name="Wei S."/>
            <person name="Zheng Y."/>
            <person name="Lin W."/>
            <person name="Duan Y."/>
            <person name="Cao H."/>
            <person name="Xiong S."/>
            <person name="Wang X."/>
            <person name="Wei L."/>
            <person name="Li C."/>
            <person name="Ma Q."/>
            <person name="Ju M."/>
            <person name="Zhao R."/>
            <person name="Li G."/>
            <person name="Mu C."/>
            <person name="Tian Q."/>
            <person name="Mei H."/>
            <person name="Zhang T."/>
            <person name="Gao T."/>
            <person name="Zhang H."/>
        </authorList>
    </citation>
    <scope>NUCLEOTIDE SEQUENCE</scope>
    <source>
        <strain evidence="3">K16</strain>
    </source>
</reference>
<dbReference type="Proteomes" id="UP001289374">
    <property type="component" value="Unassembled WGS sequence"/>
</dbReference>
<proteinExistence type="inferred from homology"/>
<reference evidence="3" key="1">
    <citation type="submission" date="2020-06" db="EMBL/GenBank/DDBJ databases">
        <authorList>
            <person name="Li T."/>
            <person name="Hu X."/>
            <person name="Zhang T."/>
            <person name="Song X."/>
            <person name="Zhang H."/>
            <person name="Dai N."/>
            <person name="Sheng W."/>
            <person name="Hou X."/>
            <person name="Wei L."/>
        </authorList>
    </citation>
    <scope>NUCLEOTIDE SEQUENCE</scope>
    <source>
        <strain evidence="3">K16</strain>
        <tissue evidence="3">Leaf</tissue>
    </source>
</reference>
<name>A0AAE2BRU1_9LAMI</name>
<evidence type="ECO:0000256" key="1">
    <source>
        <dbReference type="ARBA" id="ARBA00006643"/>
    </source>
</evidence>
<accession>A0AAE2BRU1</accession>
<comment type="caution">
    <text evidence="3">The sequence shown here is derived from an EMBL/GenBank/DDBJ whole genome shotgun (WGS) entry which is preliminary data.</text>
</comment>
<dbReference type="AlphaFoldDB" id="A0AAE2BRU1"/>
<dbReference type="Pfam" id="PF14432">
    <property type="entry name" value="DYW_deaminase"/>
    <property type="match status" value="1"/>
</dbReference>
<evidence type="ECO:0000313" key="3">
    <source>
        <dbReference type="EMBL" id="KAK4395436.1"/>
    </source>
</evidence>
<gene>
    <name evidence="3" type="ORF">Sango_1697900</name>
</gene>
<dbReference type="Pfam" id="PF20430">
    <property type="entry name" value="Eplus_motif"/>
    <property type="match status" value="1"/>
</dbReference>
<evidence type="ECO:0000259" key="2">
    <source>
        <dbReference type="Pfam" id="PF14432"/>
    </source>
</evidence>
<dbReference type="InterPro" id="IPR046849">
    <property type="entry name" value="E2_motif"/>
</dbReference>
<sequence length="115" mass="13033">MDNAETVRWSMHKKGVRKSTGKSWVELHGAIHHFRAGDRSHPESEAIYKLLEALIHRTKMEGYVSSPDLVLMDISEEEKEENLNYHSEKLALAFGILKSSPGTEIPISKKPAYLC</sequence>
<dbReference type="InterPro" id="IPR032867">
    <property type="entry name" value="DYW_dom"/>
</dbReference>
<organism evidence="3 4">
    <name type="scientific">Sesamum angolense</name>
    <dbReference type="NCBI Taxonomy" id="2727404"/>
    <lineage>
        <taxon>Eukaryota</taxon>
        <taxon>Viridiplantae</taxon>
        <taxon>Streptophyta</taxon>
        <taxon>Embryophyta</taxon>
        <taxon>Tracheophyta</taxon>
        <taxon>Spermatophyta</taxon>
        <taxon>Magnoliopsida</taxon>
        <taxon>eudicotyledons</taxon>
        <taxon>Gunneridae</taxon>
        <taxon>Pentapetalae</taxon>
        <taxon>asterids</taxon>
        <taxon>lamiids</taxon>
        <taxon>Lamiales</taxon>
        <taxon>Pedaliaceae</taxon>
        <taxon>Sesamum</taxon>
    </lineage>
</organism>
<dbReference type="EMBL" id="JACGWL010000009">
    <property type="protein sequence ID" value="KAK4395436.1"/>
    <property type="molecule type" value="Genomic_DNA"/>
</dbReference>
<comment type="similarity">
    <text evidence="1">Belongs to the PPR family. PCMP-H subfamily.</text>
</comment>
<dbReference type="GO" id="GO:0008270">
    <property type="term" value="F:zinc ion binding"/>
    <property type="evidence" value="ECO:0007669"/>
    <property type="project" value="InterPro"/>
</dbReference>
<protein>
    <submittedName>
        <fullName evidence="3">Pentatricopeptide repeat-containing protein</fullName>
    </submittedName>
</protein>